<reference evidence="1" key="1">
    <citation type="journal article" date="2022" name="Int. J. Mol. Sci.">
        <title>Draft Genome of Tanacetum Coccineum: Genomic Comparison of Closely Related Tanacetum-Family Plants.</title>
        <authorList>
            <person name="Yamashiro T."/>
            <person name="Shiraishi A."/>
            <person name="Nakayama K."/>
            <person name="Satake H."/>
        </authorList>
    </citation>
    <scope>NUCLEOTIDE SEQUENCE</scope>
</reference>
<gene>
    <name evidence="1" type="ORF">Tco_1091604</name>
</gene>
<dbReference type="EMBL" id="BQNB010020450">
    <property type="protein sequence ID" value="GJT96086.1"/>
    <property type="molecule type" value="Genomic_DNA"/>
</dbReference>
<protein>
    <submittedName>
        <fullName evidence="1">Uncharacterized protein</fullName>
    </submittedName>
</protein>
<evidence type="ECO:0000313" key="1">
    <source>
        <dbReference type="EMBL" id="GJT96086.1"/>
    </source>
</evidence>
<keyword evidence="2" id="KW-1185">Reference proteome</keyword>
<name>A0ABQ5I8N9_9ASTR</name>
<proteinExistence type="predicted"/>
<comment type="caution">
    <text evidence="1">The sequence shown here is derived from an EMBL/GenBank/DDBJ whole genome shotgun (WGS) entry which is preliminary data.</text>
</comment>
<sequence>MIALDRQRVRAQRRHLLHHFWLLEGVLSGFNHGVRHKYGEMAGMVTQGYLLYCKFSPCGDTTLVLGVYKWVAPLVLKELMGVKVIRVGENRGVSRGDVGLGVWAGYKNKGVGPLLRFKGL</sequence>
<reference evidence="1" key="2">
    <citation type="submission" date="2022-01" db="EMBL/GenBank/DDBJ databases">
        <authorList>
            <person name="Yamashiro T."/>
            <person name="Shiraishi A."/>
            <person name="Satake H."/>
            <person name="Nakayama K."/>
        </authorList>
    </citation>
    <scope>NUCLEOTIDE SEQUENCE</scope>
</reference>
<organism evidence="1 2">
    <name type="scientific">Tanacetum coccineum</name>
    <dbReference type="NCBI Taxonomy" id="301880"/>
    <lineage>
        <taxon>Eukaryota</taxon>
        <taxon>Viridiplantae</taxon>
        <taxon>Streptophyta</taxon>
        <taxon>Embryophyta</taxon>
        <taxon>Tracheophyta</taxon>
        <taxon>Spermatophyta</taxon>
        <taxon>Magnoliopsida</taxon>
        <taxon>eudicotyledons</taxon>
        <taxon>Gunneridae</taxon>
        <taxon>Pentapetalae</taxon>
        <taxon>asterids</taxon>
        <taxon>campanulids</taxon>
        <taxon>Asterales</taxon>
        <taxon>Asteraceae</taxon>
        <taxon>Asteroideae</taxon>
        <taxon>Anthemideae</taxon>
        <taxon>Anthemidinae</taxon>
        <taxon>Tanacetum</taxon>
    </lineage>
</organism>
<accession>A0ABQ5I8N9</accession>
<evidence type="ECO:0000313" key="2">
    <source>
        <dbReference type="Proteomes" id="UP001151760"/>
    </source>
</evidence>
<dbReference type="Proteomes" id="UP001151760">
    <property type="component" value="Unassembled WGS sequence"/>
</dbReference>